<dbReference type="InterPro" id="IPR032675">
    <property type="entry name" value="LRR_dom_sf"/>
</dbReference>
<organism evidence="16 17">
    <name type="scientific">Amphilophus citrinellus</name>
    <name type="common">Midas cichlid</name>
    <name type="synonym">Cichlasoma citrinellum</name>
    <dbReference type="NCBI Taxonomy" id="61819"/>
    <lineage>
        <taxon>Eukaryota</taxon>
        <taxon>Metazoa</taxon>
        <taxon>Chordata</taxon>
        <taxon>Craniata</taxon>
        <taxon>Vertebrata</taxon>
        <taxon>Euteleostomi</taxon>
        <taxon>Actinopterygii</taxon>
        <taxon>Neopterygii</taxon>
        <taxon>Teleostei</taxon>
        <taxon>Neoteleostei</taxon>
        <taxon>Acanthomorphata</taxon>
        <taxon>Ovalentaria</taxon>
        <taxon>Cichlomorphae</taxon>
        <taxon>Cichliformes</taxon>
        <taxon>Cichlidae</taxon>
        <taxon>New World cichlids</taxon>
        <taxon>Cichlasomatinae</taxon>
        <taxon>Heroini</taxon>
        <taxon>Amphilophus</taxon>
    </lineage>
</organism>
<keyword evidence="11" id="KW-0325">Glycoprotein</keyword>
<dbReference type="GO" id="GO:0016020">
    <property type="term" value="C:membrane"/>
    <property type="evidence" value="ECO:0007669"/>
    <property type="project" value="UniProtKB-SubCell"/>
</dbReference>
<dbReference type="SMART" id="SM00369">
    <property type="entry name" value="LRR_TYP"/>
    <property type="match status" value="5"/>
</dbReference>
<evidence type="ECO:0000259" key="15">
    <source>
        <dbReference type="PROSITE" id="PS50835"/>
    </source>
</evidence>
<evidence type="ECO:0000256" key="14">
    <source>
        <dbReference type="SAM" id="SignalP"/>
    </source>
</evidence>
<keyword evidence="12" id="KW-0393">Immunoglobulin domain</keyword>
<keyword evidence="7" id="KW-0130">Cell adhesion</keyword>
<evidence type="ECO:0000256" key="12">
    <source>
        <dbReference type="ARBA" id="ARBA00023319"/>
    </source>
</evidence>
<evidence type="ECO:0000256" key="9">
    <source>
        <dbReference type="ARBA" id="ARBA00023136"/>
    </source>
</evidence>
<comment type="similarity">
    <text evidence="2">Belongs to the immunoglobulin superfamily. AMIGO family.</text>
</comment>
<protein>
    <submittedName>
        <fullName evidence="16">Adhesion molecule with Ig like domain 3</fullName>
    </submittedName>
</protein>
<dbReference type="OMA" id="HWDLRGY"/>
<dbReference type="SUPFAM" id="SSF48726">
    <property type="entry name" value="Immunoglobulin"/>
    <property type="match status" value="1"/>
</dbReference>
<keyword evidence="3" id="KW-0433">Leucine-rich repeat</keyword>
<keyword evidence="10" id="KW-1015">Disulfide bond</keyword>
<dbReference type="Pfam" id="PF13927">
    <property type="entry name" value="Ig_3"/>
    <property type="match status" value="1"/>
</dbReference>
<dbReference type="PANTHER" id="PTHR24368:SF62">
    <property type="entry name" value="AMPHOTERIN-INDUCED PROTEIN 3"/>
    <property type="match status" value="1"/>
</dbReference>
<keyword evidence="8 13" id="KW-1133">Transmembrane helix</keyword>
<evidence type="ECO:0000256" key="2">
    <source>
        <dbReference type="ARBA" id="ARBA00005670"/>
    </source>
</evidence>
<evidence type="ECO:0000256" key="11">
    <source>
        <dbReference type="ARBA" id="ARBA00023180"/>
    </source>
</evidence>
<evidence type="ECO:0000313" key="17">
    <source>
        <dbReference type="Proteomes" id="UP000261340"/>
    </source>
</evidence>
<feature type="transmembrane region" description="Helical" evidence="13">
    <location>
        <begin position="375"/>
        <end position="395"/>
    </location>
</feature>
<dbReference type="PANTHER" id="PTHR24368">
    <property type="entry name" value="AMPHOTERIN-INDUCED PROTEIN"/>
    <property type="match status" value="1"/>
</dbReference>
<reference evidence="16" key="1">
    <citation type="submission" date="2025-08" db="UniProtKB">
        <authorList>
            <consortium name="Ensembl"/>
        </authorList>
    </citation>
    <scope>IDENTIFICATION</scope>
</reference>
<evidence type="ECO:0000256" key="6">
    <source>
        <dbReference type="ARBA" id="ARBA00022737"/>
    </source>
</evidence>
<evidence type="ECO:0000256" key="4">
    <source>
        <dbReference type="ARBA" id="ARBA00022692"/>
    </source>
</evidence>
<keyword evidence="6" id="KW-0677">Repeat</keyword>
<dbReference type="SUPFAM" id="SSF52058">
    <property type="entry name" value="L domain-like"/>
    <property type="match status" value="1"/>
</dbReference>
<dbReference type="InterPro" id="IPR007110">
    <property type="entry name" value="Ig-like_dom"/>
</dbReference>
<dbReference type="STRING" id="61819.ENSACIP00000026309"/>
<feature type="chain" id="PRO_5018764329" evidence="14">
    <location>
        <begin position="23"/>
        <end position="453"/>
    </location>
</feature>
<dbReference type="Pfam" id="PF00560">
    <property type="entry name" value="LRR_1"/>
    <property type="match status" value="1"/>
</dbReference>
<dbReference type="Gene3D" id="3.80.10.10">
    <property type="entry name" value="Ribonuclease Inhibitor"/>
    <property type="match status" value="1"/>
</dbReference>
<name>A0A3Q0SN12_AMPCI</name>
<evidence type="ECO:0000256" key="8">
    <source>
        <dbReference type="ARBA" id="ARBA00022989"/>
    </source>
</evidence>
<keyword evidence="9 13" id="KW-0472">Membrane</keyword>
<reference evidence="16" key="2">
    <citation type="submission" date="2025-09" db="UniProtKB">
        <authorList>
            <consortium name="Ensembl"/>
        </authorList>
    </citation>
    <scope>IDENTIFICATION</scope>
</reference>
<dbReference type="InterPro" id="IPR031283">
    <property type="entry name" value="AMIGO"/>
</dbReference>
<dbReference type="InterPro" id="IPR001611">
    <property type="entry name" value="Leu-rich_rpt"/>
</dbReference>
<feature type="domain" description="Ig-like" evidence="15">
    <location>
        <begin position="268"/>
        <end position="363"/>
    </location>
</feature>
<dbReference type="InterPro" id="IPR036179">
    <property type="entry name" value="Ig-like_dom_sf"/>
</dbReference>
<keyword evidence="17" id="KW-1185">Reference proteome</keyword>
<sequence length="453" mass="51133">MTCGLNPGFFLMLFCLLHSTEETCPSVCLCISDAVSCSSSGLTKLPHSLPSFCLSLDLSHNHISWLSPGFFNKMPRLENLLMAHNQLKALTPGIFHNVSGLRHLDLSSNKLSVVEQHYFQGLWRLEELLLFNNKITRVEASTLSGLSSLKKVYFSLNQITDFPFFSIQDHSHPFLSMLDLSSNRLTHLQWEDVKALPRLVQRGLYLYNNSLICDCFMYSMFWHWDLRGYDSVKNFKEEHICSINGDPRSSIRFLKQNRFFLNCTVEKPVSQPVTVLLSNVLVSEGERVRLDCQTSLTGTDLSFTWLSPSKGYITKASIDTLISLFPNGTLEIRATKVNDSGLYVCTAVDIKQALNATREVNVTVLLPAAELFNTGYTTLLGCMVTTVIILVYLYLTPCRCSYCKRSKPYDSSGLSSVLFCSTRDQTKNQTDKHVAFIEPEHQTIKGLRIKVAI</sequence>
<dbReference type="AlphaFoldDB" id="A0A3Q0SN12"/>
<dbReference type="Pfam" id="PF13855">
    <property type="entry name" value="LRR_8"/>
    <property type="match status" value="1"/>
</dbReference>
<accession>A0A3Q0SN12</accession>
<evidence type="ECO:0000256" key="5">
    <source>
        <dbReference type="ARBA" id="ARBA00022729"/>
    </source>
</evidence>
<dbReference type="GeneTree" id="ENSGT00950000183146"/>
<evidence type="ECO:0000256" key="13">
    <source>
        <dbReference type="SAM" id="Phobius"/>
    </source>
</evidence>
<dbReference type="Proteomes" id="UP000261340">
    <property type="component" value="Unplaced"/>
</dbReference>
<dbReference type="Ensembl" id="ENSACIT00000027001.1">
    <property type="protein sequence ID" value="ENSACIP00000026309.1"/>
    <property type="gene ID" value="ENSACIG00000020397.1"/>
</dbReference>
<dbReference type="InterPro" id="IPR013783">
    <property type="entry name" value="Ig-like_fold"/>
</dbReference>
<dbReference type="GO" id="GO:0007420">
    <property type="term" value="P:brain development"/>
    <property type="evidence" value="ECO:0007669"/>
    <property type="project" value="TreeGrafter"/>
</dbReference>
<proteinExistence type="inferred from homology"/>
<evidence type="ECO:0000256" key="10">
    <source>
        <dbReference type="ARBA" id="ARBA00023157"/>
    </source>
</evidence>
<comment type="subcellular location">
    <subcellularLocation>
        <location evidence="1">Membrane</location>
        <topology evidence="1">Single-pass type I membrane protein</topology>
    </subcellularLocation>
</comment>
<dbReference type="PROSITE" id="PS50835">
    <property type="entry name" value="IG_LIKE"/>
    <property type="match status" value="1"/>
</dbReference>
<dbReference type="Gene3D" id="2.60.40.10">
    <property type="entry name" value="Immunoglobulins"/>
    <property type="match status" value="1"/>
</dbReference>
<dbReference type="InterPro" id="IPR003599">
    <property type="entry name" value="Ig_sub"/>
</dbReference>
<dbReference type="SMART" id="SM00409">
    <property type="entry name" value="IG"/>
    <property type="match status" value="1"/>
</dbReference>
<evidence type="ECO:0000313" key="16">
    <source>
        <dbReference type="Ensembl" id="ENSACIP00000026309.1"/>
    </source>
</evidence>
<evidence type="ECO:0000256" key="7">
    <source>
        <dbReference type="ARBA" id="ARBA00022889"/>
    </source>
</evidence>
<dbReference type="GO" id="GO:0007155">
    <property type="term" value="P:cell adhesion"/>
    <property type="evidence" value="ECO:0007669"/>
    <property type="project" value="UniProtKB-KW"/>
</dbReference>
<evidence type="ECO:0000256" key="1">
    <source>
        <dbReference type="ARBA" id="ARBA00004479"/>
    </source>
</evidence>
<keyword evidence="5 14" id="KW-0732">Signal</keyword>
<keyword evidence="4 13" id="KW-0812">Transmembrane</keyword>
<feature type="signal peptide" evidence="14">
    <location>
        <begin position="1"/>
        <end position="22"/>
    </location>
</feature>
<evidence type="ECO:0000256" key="3">
    <source>
        <dbReference type="ARBA" id="ARBA00022614"/>
    </source>
</evidence>
<dbReference type="PROSITE" id="PS51450">
    <property type="entry name" value="LRR"/>
    <property type="match status" value="1"/>
</dbReference>
<dbReference type="InterPro" id="IPR003591">
    <property type="entry name" value="Leu-rich_rpt_typical-subtyp"/>
</dbReference>